<reference evidence="7" key="1">
    <citation type="submission" date="2022-08" db="EMBL/GenBank/DDBJ databases">
        <authorList>
            <consortium name="DOE Joint Genome Institute"/>
            <person name="Min B."/>
            <person name="Riley R."/>
            <person name="Sierra-Patev S."/>
            <person name="Naranjo-Ortiz M."/>
            <person name="Looney B."/>
            <person name="Konkel Z."/>
            <person name="Slot J.C."/>
            <person name="Sakamoto Y."/>
            <person name="Steenwyk J.L."/>
            <person name="Rokas A."/>
            <person name="Carro J."/>
            <person name="Camarero S."/>
            <person name="Ferreira P."/>
            <person name="Molpeceres G."/>
            <person name="Ruiz-Duenas F.J."/>
            <person name="Serrano A."/>
            <person name="Henrissat B."/>
            <person name="Drula E."/>
            <person name="Hughes K.W."/>
            <person name="Mata J.L."/>
            <person name="Ishikawa N.K."/>
            <person name="Vargas-Isla R."/>
            <person name="Ushijima S."/>
            <person name="Smith C.A."/>
            <person name="Ahrendt S."/>
            <person name="Andreopoulos W."/>
            <person name="He G."/>
            <person name="Labutti K."/>
            <person name="Lipzen A."/>
            <person name="Ng V."/>
            <person name="Sandor L."/>
            <person name="Barry K."/>
            <person name="Martinez A.T."/>
            <person name="Xiao Y."/>
            <person name="Gibbons J.G."/>
            <person name="Terashima K."/>
            <person name="Hibbett D.S."/>
            <person name="Grigoriev I.V."/>
        </authorList>
    </citation>
    <scope>NUCLEOTIDE SEQUENCE</scope>
    <source>
        <strain evidence="7">TFB9207</strain>
    </source>
</reference>
<evidence type="ECO:0000259" key="6">
    <source>
        <dbReference type="PROSITE" id="PS50135"/>
    </source>
</evidence>
<accession>A0AA38UNI4</accession>
<keyword evidence="2 4" id="KW-0863">Zinc-finger</keyword>
<keyword evidence="3" id="KW-0862">Zinc</keyword>
<dbReference type="Pfam" id="PF00569">
    <property type="entry name" value="ZZ"/>
    <property type="match status" value="2"/>
</dbReference>
<feature type="domain" description="ZZ-type" evidence="6">
    <location>
        <begin position="524"/>
        <end position="579"/>
    </location>
</feature>
<dbReference type="PANTHER" id="PTHR20930:SF0">
    <property type="entry name" value="PROTEIN ILRUN"/>
    <property type="match status" value="1"/>
</dbReference>
<evidence type="ECO:0000256" key="4">
    <source>
        <dbReference type="PROSITE-ProRule" id="PRU00228"/>
    </source>
</evidence>
<dbReference type="Gene3D" id="2.60.40.10">
    <property type="entry name" value="Immunoglobulins"/>
    <property type="match status" value="1"/>
</dbReference>
<evidence type="ECO:0000256" key="1">
    <source>
        <dbReference type="ARBA" id="ARBA00022723"/>
    </source>
</evidence>
<dbReference type="InterPro" id="IPR013783">
    <property type="entry name" value="Ig-like_fold"/>
</dbReference>
<protein>
    <recommendedName>
        <fullName evidence="6">ZZ-type domain-containing protein</fullName>
    </recommendedName>
</protein>
<dbReference type="CDD" id="cd14947">
    <property type="entry name" value="NBR1_like"/>
    <property type="match status" value="1"/>
</dbReference>
<gene>
    <name evidence="7" type="ORF">F5878DRAFT_523856</name>
</gene>
<comment type="caution">
    <text evidence="7">The sequence shown here is derived from an EMBL/GenBank/DDBJ whole genome shotgun (WGS) entry which is preliminary data.</text>
</comment>
<keyword evidence="8" id="KW-1185">Reference proteome</keyword>
<sequence>MPFTVKATYRAQTRKLSFPECNTFPSFDQLYHQLYRVFPISHPIILSKLLFSPDSSHSRLLISRELRTAEEYALAVAPYTGRAWTAPLLRFSVFDETPHKLPAISHTQQNQASHPQKPEILNPFPVAEPSFGRISYSHIPPPPIIFSSRPTQETVDVGNLETTAKPTVQQREPALCCSVARTKKEIQELISSFKVDLDRAISSLDSHAQGNPISSAGLADALSPKIPLQVIPSVPSPELYNLCWSCGVLKQGPWFDCANCTSKLCVTCLENARISDCFSGSPHVWKKQTCKYCVPSATPVLTPSPLQGTSWGSVPLNSFGSPLLPSVPTMPPSVREEATKESPSSLNVPFAVPVAESVSVRNEDNRVVHHDVWCDSCHSVIEGIRHKCLDCPDFDLCTPCIRGVATETHNPFHEFFQISEPGRVVVHNVFSGHGEQEVQQPPPRPVDEVPVPPPQPVVHSATCDLCESRIYGDRYKCVTCPDWDCCVFNCVLNSITEEQHPRHAFVKISRPADYIRRDTTVDEAHFATCNSCSRHIYGIRYKCMHEDCPDFDLCSVCEALPIAVHPAHHPLLKIKEVETAIPRVYRNNSRVDAVSVNLPGPPPVTPRAPSRFGDYESGFMRNPGLHTDDALSPEMKPPSPFYFQTQSVRSLTPEYQPSEIDQRPTAIPAYNLPSVSARSPSPAMMPGALPTFFNLPPIESLSLSTSRAPSPVQSTVEPGFWPENFQEIRHLMGEEPSFSRDLHQSAESRLPVEESPLILESEPLLARPPSSRSLSNTDRSLRSLTSILSVRSESLTSSLSSSEPLNAEFVADRTLACGQVLAPGAEFSKAWVMRNSGSKSWPEGTQLVFVAGESLGKDNTSMQPQAVGIVQPDEQIDVWTGELKAPGTPGRYVSYYRLRDDEGNLFGHNLWLEDTPETSTSSEGYLSSSSIMVMPQRAPIPSATAEGRSPDSSVAVSPMTARSVDDEAEISDADSDTTGSLLSVPDSDSDEELWQDSRTSVHFERQEAQESQATMRVAQPSDEYVVLYDDATSSEEED</sequence>
<organism evidence="7 8">
    <name type="scientific">Lentinula raphanica</name>
    <dbReference type="NCBI Taxonomy" id="153919"/>
    <lineage>
        <taxon>Eukaryota</taxon>
        <taxon>Fungi</taxon>
        <taxon>Dikarya</taxon>
        <taxon>Basidiomycota</taxon>
        <taxon>Agaricomycotina</taxon>
        <taxon>Agaricomycetes</taxon>
        <taxon>Agaricomycetidae</taxon>
        <taxon>Agaricales</taxon>
        <taxon>Marasmiineae</taxon>
        <taxon>Omphalotaceae</taxon>
        <taxon>Lentinula</taxon>
    </lineage>
</organism>
<dbReference type="PROSITE" id="PS01357">
    <property type="entry name" value="ZF_ZZ_1"/>
    <property type="match status" value="1"/>
</dbReference>
<dbReference type="PROSITE" id="PS50135">
    <property type="entry name" value="ZF_ZZ_2"/>
    <property type="match status" value="2"/>
</dbReference>
<evidence type="ECO:0000256" key="3">
    <source>
        <dbReference type="ARBA" id="ARBA00022833"/>
    </source>
</evidence>
<evidence type="ECO:0000313" key="8">
    <source>
        <dbReference type="Proteomes" id="UP001163846"/>
    </source>
</evidence>
<evidence type="ECO:0000256" key="5">
    <source>
        <dbReference type="SAM" id="MobiDB-lite"/>
    </source>
</evidence>
<dbReference type="Gene3D" id="3.30.60.90">
    <property type="match status" value="3"/>
</dbReference>
<dbReference type="CDD" id="cd02340">
    <property type="entry name" value="ZZ_NBR1_like"/>
    <property type="match status" value="2"/>
</dbReference>
<dbReference type="Pfam" id="PF16158">
    <property type="entry name" value="N_BRCA1_IG"/>
    <property type="match status" value="1"/>
</dbReference>
<evidence type="ECO:0000256" key="2">
    <source>
        <dbReference type="ARBA" id="ARBA00022771"/>
    </source>
</evidence>
<keyword evidence="1" id="KW-0479">Metal-binding</keyword>
<feature type="compositionally biased region" description="Basic and acidic residues" evidence="5">
    <location>
        <begin position="999"/>
        <end position="1008"/>
    </location>
</feature>
<dbReference type="SMART" id="SM00291">
    <property type="entry name" value="ZnF_ZZ"/>
    <property type="match status" value="3"/>
</dbReference>
<dbReference type="PANTHER" id="PTHR20930">
    <property type="entry name" value="OVARIAN CARCINOMA ANTIGEN CA125-RELATED"/>
    <property type="match status" value="1"/>
</dbReference>
<dbReference type="InterPro" id="IPR000433">
    <property type="entry name" value="Znf_ZZ"/>
</dbReference>
<proteinExistence type="predicted"/>
<name>A0AA38UNI4_9AGAR</name>
<dbReference type="Proteomes" id="UP001163846">
    <property type="component" value="Unassembled WGS sequence"/>
</dbReference>
<dbReference type="EMBL" id="MU805938">
    <property type="protein sequence ID" value="KAJ3845357.1"/>
    <property type="molecule type" value="Genomic_DNA"/>
</dbReference>
<dbReference type="InterPro" id="IPR032350">
    <property type="entry name" value="Nbr1_FW"/>
</dbReference>
<evidence type="ECO:0000313" key="7">
    <source>
        <dbReference type="EMBL" id="KAJ3845357.1"/>
    </source>
</evidence>
<feature type="domain" description="ZZ-type" evidence="6">
    <location>
        <begin position="369"/>
        <end position="423"/>
    </location>
</feature>
<feature type="region of interest" description="Disordered" evidence="5">
    <location>
        <begin position="941"/>
        <end position="1021"/>
    </location>
</feature>
<feature type="compositionally biased region" description="Acidic residues" evidence="5">
    <location>
        <begin position="966"/>
        <end position="975"/>
    </location>
</feature>
<dbReference type="InterPro" id="IPR043145">
    <property type="entry name" value="Znf_ZZ_sf"/>
</dbReference>
<dbReference type="GO" id="GO:0008270">
    <property type="term" value="F:zinc ion binding"/>
    <property type="evidence" value="ECO:0007669"/>
    <property type="project" value="UniProtKB-KW"/>
</dbReference>
<dbReference type="AlphaFoldDB" id="A0AA38UNI4"/>
<dbReference type="CDD" id="cd02249">
    <property type="entry name" value="ZZ"/>
    <property type="match status" value="1"/>
</dbReference>
<dbReference type="SUPFAM" id="SSF57850">
    <property type="entry name" value="RING/U-box"/>
    <property type="match status" value="3"/>
</dbReference>